<keyword evidence="4" id="KW-0676">Redox-active center</keyword>
<organism evidence="7 8">
    <name type="scientific">Conexivisphaera calida</name>
    <dbReference type="NCBI Taxonomy" id="1874277"/>
    <lineage>
        <taxon>Archaea</taxon>
        <taxon>Nitrososphaerota</taxon>
        <taxon>Conexivisphaeria</taxon>
        <taxon>Conexivisphaerales</taxon>
        <taxon>Conexivisphaeraceae</taxon>
        <taxon>Conexivisphaera</taxon>
    </lineage>
</organism>
<keyword evidence="8" id="KW-1185">Reference proteome</keyword>
<keyword evidence="3" id="KW-0560">Oxidoreductase</keyword>
<dbReference type="Pfam" id="PF00578">
    <property type="entry name" value="AhpC-TSA"/>
    <property type="match status" value="1"/>
</dbReference>
<keyword evidence="2" id="KW-0049">Antioxidant</keyword>
<dbReference type="Gene3D" id="3.40.30.10">
    <property type="entry name" value="Glutaredoxin"/>
    <property type="match status" value="1"/>
</dbReference>
<evidence type="ECO:0000256" key="2">
    <source>
        <dbReference type="ARBA" id="ARBA00022862"/>
    </source>
</evidence>
<name>A0A4P2VDQ6_9ARCH</name>
<dbReference type="PANTHER" id="PTHR10681">
    <property type="entry name" value="THIOREDOXIN PEROXIDASE"/>
    <property type="match status" value="1"/>
</dbReference>
<feature type="active site" description="Cysteine sulfenic acid (-SOH) intermediate; for peroxidase activity" evidence="5">
    <location>
        <position position="49"/>
    </location>
</feature>
<dbReference type="RefSeq" id="WP_174448512.1">
    <property type="nucleotide sequence ID" value="NZ_AP018732.1"/>
</dbReference>
<accession>A0A4P2VDQ6</accession>
<dbReference type="InterPro" id="IPR000866">
    <property type="entry name" value="AhpC/TSA"/>
</dbReference>
<reference evidence="7 8" key="1">
    <citation type="journal article" date="2019" name="ISME J.">
        <title>Isolation and characterization of a thermophilic sulfur- and iron-reducing thaumarchaeote from a terrestrial acidic hot spring.</title>
        <authorList>
            <person name="Kato S."/>
            <person name="Itoh T."/>
            <person name="Yuki M."/>
            <person name="Nagamori M."/>
            <person name="Ohnishi M."/>
            <person name="Uematsu K."/>
            <person name="Suzuki K."/>
            <person name="Takashina T."/>
            <person name="Ohkuma M."/>
        </authorList>
    </citation>
    <scope>NUCLEOTIDE SEQUENCE [LARGE SCALE GENOMIC DNA]</scope>
    <source>
        <strain evidence="7 8">NAS-02</strain>
    </source>
</reference>
<dbReference type="InterPro" id="IPR036249">
    <property type="entry name" value="Thioredoxin-like_sf"/>
</dbReference>
<dbReference type="SUPFAM" id="SSF52833">
    <property type="entry name" value="Thioredoxin-like"/>
    <property type="match status" value="1"/>
</dbReference>
<dbReference type="InterPro" id="IPR024706">
    <property type="entry name" value="Peroxiredoxin_AhpC-typ"/>
</dbReference>
<dbReference type="InterPro" id="IPR013766">
    <property type="entry name" value="Thioredoxin_domain"/>
</dbReference>
<dbReference type="GO" id="GO:0045454">
    <property type="term" value="P:cell redox homeostasis"/>
    <property type="evidence" value="ECO:0007669"/>
    <property type="project" value="TreeGrafter"/>
</dbReference>
<evidence type="ECO:0000259" key="6">
    <source>
        <dbReference type="PROSITE" id="PS51352"/>
    </source>
</evidence>
<evidence type="ECO:0000256" key="5">
    <source>
        <dbReference type="PIRSR" id="PIRSR000239-1"/>
    </source>
</evidence>
<gene>
    <name evidence="7" type="ORF">NAS2_0872</name>
</gene>
<dbReference type="OrthoDB" id="6924at2157"/>
<dbReference type="GO" id="GO:0008379">
    <property type="term" value="F:thioredoxin peroxidase activity"/>
    <property type="evidence" value="ECO:0007669"/>
    <property type="project" value="TreeGrafter"/>
</dbReference>
<protein>
    <submittedName>
        <fullName evidence="7">Alkyl hydroperoxide reductase subunit C-like protein</fullName>
    </submittedName>
</protein>
<dbReference type="PIRSF" id="PIRSF000239">
    <property type="entry name" value="AHPC"/>
    <property type="match status" value="1"/>
</dbReference>
<feature type="domain" description="Thioredoxin" evidence="6">
    <location>
        <begin position="2"/>
        <end position="159"/>
    </location>
</feature>
<evidence type="ECO:0000256" key="1">
    <source>
        <dbReference type="ARBA" id="ARBA00022559"/>
    </source>
</evidence>
<dbReference type="KEGG" id="ccai:NAS2_0872"/>
<dbReference type="Proteomes" id="UP000509448">
    <property type="component" value="Chromosome"/>
</dbReference>
<dbReference type="AlphaFoldDB" id="A0A4P2VDQ6"/>
<proteinExistence type="predicted"/>
<dbReference type="PANTHER" id="PTHR10681:SF121">
    <property type="entry name" value="ALKYL HYDROPEROXIDE REDUCTASE C"/>
    <property type="match status" value="1"/>
</dbReference>
<dbReference type="GO" id="GO:0042744">
    <property type="term" value="P:hydrogen peroxide catabolic process"/>
    <property type="evidence" value="ECO:0007669"/>
    <property type="project" value="TreeGrafter"/>
</dbReference>
<evidence type="ECO:0000313" key="8">
    <source>
        <dbReference type="Proteomes" id="UP000509448"/>
    </source>
</evidence>
<dbReference type="GO" id="GO:0005829">
    <property type="term" value="C:cytosol"/>
    <property type="evidence" value="ECO:0007669"/>
    <property type="project" value="TreeGrafter"/>
</dbReference>
<dbReference type="InterPro" id="IPR050217">
    <property type="entry name" value="Peroxiredoxin"/>
</dbReference>
<dbReference type="GO" id="GO:0033554">
    <property type="term" value="P:cellular response to stress"/>
    <property type="evidence" value="ECO:0007669"/>
    <property type="project" value="TreeGrafter"/>
</dbReference>
<dbReference type="PROSITE" id="PS51352">
    <property type="entry name" value="THIOREDOXIN_2"/>
    <property type="match status" value="1"/>
</dbReference>
<evidence type="ECO:0000256" key="4">
    <source>
        <dbReference type="ARBA" id="ARBA00023284"/>
    </source>
</evidence>
<dbReference type="EMBL" id="AP018732">
    <property type="protein sequence ID" value="BBE42261.1"/>
    <property type="molecule type" value="Genomic_DNA"/>
</dbReference>
<dbReference type="GeneID" id="55584682"/>
<sequence>MIEIGSPAPNFTANAFFPAENAVRKLSLSELRGKWVVMTFHPGDFTFVCATDLQAFQNYYDRFKAEGAEILAISTDSVYSHKVWWETSPRVSKVRYPLVEDISKSISSAYGFLNSQTGMTRRGTVIVDPDGNVQYISVFNDRLGKDVGHVYNAFQGLKYIYSHPGSPQEFEIIPAEWRAGQPTLVIKVPDDIGKL</sequence>
<evidence type="ECO:0000256" key="3">
    <source>
        <dbReference type="ARBA" id="ARBA00023002"/>
    </source>
</evidence>
<dbReference type="CDD" id="cd03015">
    <property type="entry name" value="PRX_Typ2cys"/>
    <property type="match status" value="1"/>
</dbReference>
<keyword evidence="1" id="KW-0575">Peroxidase</keyword>
<dbReference type="GO" id="GO:0006979">
    <property type="term" value="P:response to oxidative stress"/>
    <property type="evidence" value="ECO:0007669"/>
    <property type="project" value="TreeGrafter"/>
</dbReference>
<evidence type="ECO:0000313" key="7">
    <source>
        <dbReference type="EMBL" id="BBE42261.1"/>
    </source>
</evidence>